<proteinExistence type="predicted"/>
<gene>
    <name evidence="1" type="ORF">HPG69_017626</name>
</gene>
<accession>A0A7J7EKR5</accession>
<dbReference type="AlphaFoldDB" id="A0A7J7EKR5"/>
<dbReference type="Proteomes" id="UP000551758">
    <property type="component" value="Unassembled WGS sequence"/>
</dbReference>
<organism evidence="1 2">
    <name type="scientific">Diceros bicornis minor</name>
    <name type="common">South-central black rhinoceros</name>
    <dbReference type="NCBI Taxonomy" id="77932"/>
    <lineage>
        <taxon>Eukaryota</taxon>
        <taxon>Metazoa</taxon>
        <taxon>Chordata</taxon>
        <taxon>Craniata</taxon>
        <taxon>Vertebrata</taxon>
        <taxon>Euteleostomi</taxon>
        <taxon>Mammalia</taxon>
        <taxon>Eutheria</taxon>
        <taxon>Laurasiatheria</taxon>
        <taxon>Perissodactyla</taxon>
        <taxon>Rhinocerotidae</taxon>
        <taxon>Diceros</taxon>
    </lineage>
</organism>
<name>A0A7J7EKR5_DICBM</name>
<evidence type="ECO:0000313" key="1">
    <source>
        <dbReference type="EMBL" id="KAF5916392.1"/>
    </source>
</evidence>
<feature type="non-terminal residue" evidence="1">
    <location>
        <position position="1"/>
    </location>
</feature>
<dbReference type="EMBL" id="JACDTQ010002715">
    <property type="protein sequence ID" value="KAF5916392.1"/>
    <property type="molecule type" value="Genomic_DNA"/>
</dbReference>
<evidence type="ECO:0000313" key="2">
    <source>
        <dbReference type="Proteomes" id="UP000551758"/>
    </source>
</evidence>
<comment type="caution">
    <text evidence="1">The sequence shown here is derived from an EMBL/GenBank/DDBJ whole genome shotgun (WGS) entry which is preliminary data.</text>
</comment>
<keyword evidence="2" id="KW-1185">Reference proteome</keyword>
<sequence length="84" mass="9533">SSAPAGLPSAVPEGDKNVITRKILGTVKWSNDDLVVYQTAVKNNLRKYLCGAEDGETVEFDVEKRKECRGSKWYRPWWNSSLSW</sequence>
<reference evidence="1 2" key="1">
    <citation type="journal article" date="2020" name="Mol. Biol. Evol.">
        <title>Interspecific Gene Flow and the Evolution of Specialization in Black and White Rhinoceros.</title>
        <authorList>
            <person name="Moodley Y."/>
            <person name="Westbury M.V."/>
            <person name="Russo I.M."/>
            <person name="Gopalakrishnan S."/>
            <person name="Rakotoarivelo A."/>
            <person name="Olsen R.A."/>
            <person name="Prost S."/>
            <person name="Tunstall T."/>
            <person name="Ryder O.A."/>
            <person name="Dalen L."/>
            <person name="Bruford M.W."/>
        </authorList>
    </citation>
    <scope>NUCLEOTIDE SEQUENCE [LARGE SCALE GENOMIC DNA]</scope>
    <source>
        <strain evidence="1">SBR-YM</strain>
        <tissue evidence="1">Skin</tissue>
    </source>
</reference>
<protein>
    <submittedName>
        <fullName evidence="1">Uncharacterized protein</fullName>
    </submittedName>
</protein>